<feature type="transmembrane region" description="Helical" evidence="9">
    <location>
        <begin position="420"/>
        <end position="444"/>
    </location>
</feature>
<feature type="transmembrane region" description="Helical" evidence="9">
    <location>
        <begin position="390"/>
        <end position="408"/>
    </location>
</feature>
<evidence type="ECO:0000256" key="6">
    <source>
        <dbReference type="ARBA" id="ARBA00023136"/>
    </source>
</evidence>
<evidence type="ECO:0000256" key="5">
    <source>
        <dbReference type="ARBA" id="ARBA00022989"/>
    </source>
</evidence>
<evidence type="ECO:0000256" key="8">
    <source>
        <dbReference type="SAM" id="MobiDB-lite"/>
    </source>
</evidence>
<sequence>MSSTRRRPGYRLVFGSAGVLCVLLMAGVAAAGDSAAVPGLGAATWHPSWDLDLGLSSGLVSVMLVVAAALGATAVVAGLLAVRSSSFSLSPRNVSIAAVSAVVLLTALPPLGSADHLSYLAYGRIAAAGDDPYVVDPSTWRDGTDPVASAVQPPWQHTTSVYGPVSTAVQALAAWAGGGSLRLSVWFWQILCGLAFLLVAFTLDRITRDDPRARARTWVLWTLNPLLLGQVVLGGHLDVISVAFAIGAIALAARRPVAAGVLIGAAVGSKITFGLFALAILWGLRRRPLPQLARHIGVMTLAGLAVLVPAHLWSGPHTYDLLHKASRQVSLAAPWRLLTDQLDPVFGGSVRDVVAPVAMGLGALLVLLLLRRLRDHPTGVGTGEETASMARAAFALATGWLLMTPYSLPWYDSMVWAPLALLAPTLLDGALLARLLVLVLAYVPGRVVGMSVQVEDISLGFRKSVAPWLELAVVITVVVWTCLHWNDFRWWSRSRGSIMTDDEELASPSPSVGQRFDVGSTD</sequence>
<dbReference type="GO" id="GO:0016757">
    <property type="term" value="F:glycosyltransferase activity"/>
    <property type="evidence" value="ECO:0007669"/>
    <property type="project" value="UniProtKB-KW"/>
</dbReference>
<evidence type="ECO:0000256" key="3">
    <source>
        <dbReference type="ARBA" id="ARBA00022679"/>
    </source>
</evidence>
<keyword evidence="6 9" id="KW-0472">Membrane</keyword>
<keyword evidence="3" id="KW-0808">Transferase</keyword>
<feature type="transmembrane region" description="Helical" evidence="9">
    <location>
        <begin position="55"/>
        <end position="82"/>
    </location>
</feature>
<feature type="transmembrane region" description="Helical" evidence="9">
    <location>
        <begin position="257"/>
        <end position="284"/>
    </location>
</feature>
<gene>
    <name evidence="11" type="primary">mptB</name>
    <name evidence="11" type="ORF">KIH74_19570</name>
</gene>
<protein>
    <submittedName>
        <fullName evidence="11">Polyprenol phosphomannose-dependent alpha 1,6 mannosyltransferase MptB</fullName>
    </submittedName>
</protein>
<evidence type="ECO:0000256" key="1">
    <source>
        <dbReference type="ARBA" id="ARBA00004141"/>
    </source>
</evidence>
<feature type="transmembrane region" description="Helical" evidence="9">
    <location>
        <begin position="94"/>
        <end position="112"/>
    </location>
</feature>
<keyword evidence="12" id="KW-1185">Reference proteome</keyword>
<feature type="transmembrane region" description="Helical" evidence="9">
    <location>
        <begin position="185"/>
        <end position="206"/>
    </location>
</feature>
<keyword evidence="4 9" id="KW-0812">Transmembrane</keyword>
<dbReference type="NCBIfam" id="NF038066">
    <property type="entry name" value="MptB"/>
    <property type="match status" value="1"/>
</dbReference>
<feature type="signal peptide" evidence="10">
    <location>
        <begin position="1"/>
        <end position="31"/>
    </location>
</feature>
<reference evidence="11 12" key="1">
    <citation type="submission" date="2021-05" db="EMBL/GenBank/DDBJ databases">
        <title>Kineosporia and Streptomyces sp. nov. two new marine actinobacteria isolated from Coral.</title>
        <authorList>
            <person name="Buangrab K."/>
            <person name="Sutthacheep M."/>
            <person name="Yeemin T."/>
            <person name="Harunari E."/>
            <person name="Igarashi Y."/>
            <person name="Kanchanasin P."/>
            <person name="Tanasupawat S."/>
            <person name="Phongsopitanun W."/>
        </authorList>
    </citation>
    <scope>NUCLEOTIDE SEQUENCE [LARGE SCALE GENOMIC DNA]</scope>
    <source>
        <strain evidence="11 12">J2-2</strain>
    </source>
</reference>
<evidence type="ECO:0000256" key="10">
    <source>
        <dbReference type="SAM" id="SignalP"/>
    </source>
</evidence>
<accession>A0ABS5TLA5</accession>
<dbReference type="Proteomes" id="UP001197247">
    <property type="component" value="Unassembled WGS sequence"/>
</dbReference>
<evidence type="ECO:0000256" key="4">
    <source>
        <dbReference type="ARBA" id="ARBA00022692"/>
    </source>
</evidence>
<organism evidence="11 12">
    <name type="scientific">Kineosporia corallincola</name>
    <dbReference type="NCBI Taxonomy" id="2835133"/>
    <lineage>
        <taxon>Bacteria</taxon>
        <taxon>Bacillati</taxon>
        <taxon>Actinomycetota</taxon>
        <taxon>Actinomycetes</taxon>
        <taxon>Kineosporiales</taxon>
        <taxon>Kineosporiaceae</taxon>
        <taxon>Kineosporia</taxon>
    </lineage>
</organism>
<proteinExistence type="inferred from homology"/>
<evidence type="ECO:0000313" key="11">
    <source>
        <dbReference type="EMBL" id="MBT0771149.1"/>
    </source>
</evidence>
<feature type="chain" id="PRO_5045093854" evidence="10">
    <location>
        <begin position="32"/>
        <end position="522"/>
    </location>
</feature>
<comment type="similarity">
    <text evidence="7">Belongs to the MptA/B family.</text>
</comment>
<dbReference type="InterPro" id="IPR049829">
    <property type="entry name" value="MptA/B-like"/>
</dbReference>
<keyword evidence="2 11" id="KW-0328">Glycosyltransferase</keyword>
<comment type="caution">
    <text evidence="11">The sequence shown here is derived from an EMBL/GenBank/DDBJ whole genome shotgun (WGS) entry which is preliminary data.</text>
</comment>
<evidence type="ECO:0000256" key="7">
    <source>
        <dbReference type="ARBA" id="ARBA00043987"/>
    </source>
</evidence>
<feature type="transmembrane region" description="Helical" evidence="9">
    <location>
        <begin position="353"/>
        <end position="370"/>
    </location>
</feature>
<evidence type="ECO:0000313" key="12">
    <source>
        <dbReference type="Proteomes" id="UP001197247"/>
    </source>
</evidence>
<keyword evidence="10" id="KW-0732">Signal</keyword>
<name>A0ABS5TLA5_9ACTN</name>
<feature type="transmembrane region" description="Helical" evidence="9">
    <location>
        <begin position="218"/>
        <end position="251"/>
    </location>
</feature>
<feature type="transmembrane region" description="Helical" evidence="9">
    <location>
        <begin position="296"/>
        <end position="314"/>
    </location>
</feature>
<dbReference type="EMBL" id="JAHBAY010000008">
    <property type="protein sequence ID" value="MBT0771149.1"/>
    <property type="molecule type" value="Genomic_DNA"/>
</dbReference>
<evidence type="ECO:0000256" key="9">
    <source>
        <dbReference type="SAM" id="Phobius"/>
    </source>
</evidence>
<feature type="region of interest" description="Disordered" evidence="8">
    <location>
        <begin position="501"/>
        <end position="522"/>
    </location>
</feature>
<dbReference type="RefSeq" id="WP_214157449.1">
    <property type="nucleotide sequence ID" value="NZ_JAHBAY010000008.1"/>
</dbReference>
<keyword evidence="5 9" id="KW-1133">Transmembrane helix</keyword>
<comment type="subcellular location">
    <subcellularLocation>
        <location evidence="1">Membrane</location>
        <topology evidence="1">Multi-pass membrane protein</topology>
    </subcellularLocation>
</comment>
<feature type="transmembrane region" description="Helical" evidence="9">
    <location>
        <begin position="465"/>
        <end position="486"/>
    </location>
</feature>
<dbReference type="Pfam" id="PF26314">
    <property type="entry name" value="MptA_B_family"/>
    <property type="match status" value="1"/>
</dbReference>
<evidence type="ECO:0000256" key="2">
    <source>
        <dbReference type="ARBA" id="ARBA00022676"/>
    </source>
</evidence>